<protein>
    <submittedName>
        <fullName evidence="2">Uncharacterized protein</fullName>
    </submittedName>
</protein>
<evidence type="ECO:0000313" key="2">
    <source>
        <dbReference type="EMBL" id="MBW0530532.1"/>
    </source>
</evidence>
<keyword evidence="3" id="KW-1185">Reference proteome</keyword>
<dbReference type="Proteomes" id="UP000765509">
    <property type="component" value="Unassembled WGS sequence"/>
</dbReference>
<gene>
    <name evidence="2" type="ORF">O181_070247</name>
</gene>
<proteinExistence type="predicted"/>
<reference evidence="2" key="1">
    <citation type="submission" date="2021-03" db="EMBL/GenBank/DDBJ databases">
        <title>Draft genome sequence of rust myrtle Austropuccinia psidii MF-1, a brazilian biotype.</title>
        <authorList>
            <person name="Quecine M.C."/>
            <person name="Pachon D.M.R."/>
            <person name="Bonatelli M.L."/>
            <person name="Correr F.H."/>
            <person name="Franceschini L.M."/>
            <person name="Leite T.F."/>
            <person name="Margarido G.R.A."/>
            <person name="Almeida C.A."/>
            <person name="Ferrarezi J.A."/>
            <person name="Labate C.A."/>
        </authorList>
    </citation>
    <scope>NUCLEOTIDE SEQUENCE</scope>
    <source>
        <strain evidence="2">MF-1</strain>
    </source>
</reference>
<feature type="compositionally biased region" description="Polar residues" evidence="1">
    <location>
        <begin position="205"/>
        <end position="235"/>
    </location>
</feature>
<feature type="region of interest" description="Disordered" evidence="1">
    <location>
        <begin position="193"/>
        <end position="256"/>
    </location>
</feature>
<dbReference type="EMBL" id="AVOT02036086">
    <property type="protein sequence ID" value="MBW0530532.1"/>
    <property type="molecule type" value="Genomic_DNA"/>
</dbReference>
<evidence type="ECO:0000256" key="1">
    <source>
        <dbReference type="SAM" id="MobiDB-lite"/>
    </source>
</evidence>
<comment type="caution">
    <text evidence="2">The sequence shown here is derived from an EMBL/GenBank/DDBJ whole genome shotgun (WGS) entry which is preliminary data.</text>
</comment>
<accession>A0A9Q3I831</accession>
<sequence length="294" mass="32620">MVRQENIEAASTVTSIIPASTGNSDHNSTVIITQKNQSEPIPPEFINLDISNTLKKAKDLANNQEPAITPQAALKKVIDMIMAEANLLQKDKGQFMTSKLINYVILKLIILFYLQKELTPPQEASVDKYKASQKAYNNTLQHREYQVLADLWKNCMNTYLTVRKFPGHPNTCKLLKGWQPLMEKKNMILSTAEWRKNNPPPPKQVSKTAPVASSSNCNVKKAATSSKQGQRQGTSHKPLRSGPQNPKDSAGCHGKCISDVQNNDGITGKGGSQIKISEMIFDIFDSIPELYEAI</sequence>
<evidence type="ECO:0000313" key="3">
    <source>
        <dbReference type="Proteomes" id="UP000765509"/>
    </source>
</evidence>
<dbReference type="AlphaFoldDB" id="A0A9Q3I831"/>
<name>A0A9Q3I831_9BASI</name>
<organism evidence="2 3">
    <name type="scientific">Austropuccinia psidii MF-1</name>
    <dbReference type="NCBI Taxonomy" id="1389203"/>
    <lineage>
        <taxon>Eukaryota</taxon>
        <taxon>Fungi</taxon>
        <taxon>Dikarya</taxon>
        <taxon>Basidiomycota</taxon>
        <taxon>Pucciniomycotina</taxon>
        <taxon>Pucciniomycetes</taxon>
        <taxon>Pucciniales</taxon>
        <taxon>Sphaerophragmiaceae</taxon>
        <taxon>Austropuccinia</taxon>
    </lineage>
</organism>